<dbReference type="InterPro" id="IPR012932">
    <property type="entry name" value="VKOR"/>
</dbReference>
<evidence type="ECO:0000259" key="11">
    <source>
        <dbReference type="Pfam" id="PF07884"/>
    </source>
</evidence>
<keyword evidence="7 10" id="KW-0472">Membrane</keyword>
<keyword evidence="8" id="KW-1015">Disulfide bond</keyword>
<feature type="transmembrane region" description="Helical" evidence="10">
    <location>
        <begin position="157"/>
        <end position="178"/>
    </location>
</feature>
<name>A0ABP8CJS7_9FLAO</name>
<dbReference type="CDD" id="cd12921">
    <property type="entry name" value="VKOR_4"/>
    <property type="match status" value="1"/>
</dbReference>
<keyword evidence="6" id="KW-0560">Oxidoreductase</keyword>
<feature type="domain" description="Vitamin K epoxide reductase" evidence="11">
    <location>
        <begin position="160"/>
        <end position="288"/>
    </location>
</feature>
<comment type="caution">
    <text evidence="12">The sequence shown here is derived from an EMBL/GenBank/DDBJ whole genome shotgun (WGS) entry which is preliminary data.</text>
</comment>
<gene>
    <name evidence="12" type="ORF">GCM10022292_01430</name>
</gene>
<feature type="transmembrane region" description="Helical" evidence="10">
    <location>
        <begin position="133"/>
        <end position="151"/>
    </location>
</feature>
<evidence type="ECO:0000256" key="7">
    <source>
        <dbReference type="ARBA" id="ARBA00023136"/>
    </source>
</evidence>
<dbReference type="Gene3D" id="1.20.1440.130">
    <property type="entry name" value="VKOR domain"/>
    <property type="match status" value="1"/>
</dbReference>
<sequence>MSNIKSLFNYLEAEDIYLDKEEFNFQFNSHPDFPTLLALSDTLTFFNIKNGAFNVNKSEIELLPNKFFARLNKSNSDFLSYVQKKDDTVIYSNGVENNSIAKTDFEALWTDIVLLVENENIVPKAKSKPKYNYIIPIVTIALITAVIVLTAPKKWFLLFYTLPILGLLFSTAALKDLFSTKSELFNKFCNVTANTSCKTVVNSTEWKFFDTISFSDLGILFFSTQLVGLFLMGLLNLYSAYFSLQIVVLLFSVPVIIASLYYQKYIEKKWCPICLSIIGVVILEFIAVILIHSNFGFNIGLLSVLLFFATISLLTAVWLPLKKNLKKVNDLKTVELKANRFKRNYNTFKLLLTSEDRYNLPETKLVFGNKNANLKISIITSPYCGFCEEPHYLLKSLLDKYEQQLNISIFYNASLNNLISHLWQEVAKFKNVFLYKFHKKIMLW</sequence>
<dbReference type="Pfam" id="PF07884">
    <property type="entry name" value="VKOR"/>
    <property type="match status" value="1"/>
</dbReference>
<evidence type="ECO:0000313" key="13">
    <source>
        <dbReference type="Proteomes" id="UP001501682"/>
    </source>
</evidence>
<protein>
    <recommendedName>
        <fullName evidence="11">Vitamin K epoxide reductase domain-containing protein</fullName>
    </recommendedName>
</protein>
<keyword evidence="4" id="KW-0874">Quinone</keyword>
<comment type="similarity">
    <text evidence="2">Belongs to the VKOR family.</text>
</comment>
<dbReference type="InterPro" id="IPR036249">
    <property type="entry name" value="Thioredoxin-like_sf"/>
</dbReference>
<dbReference type="RefSeq" id="WP_344711875.1">
    <property type="nucleotide sequence ID" value="NZ_BAABCB010000002.1"/>
</dbReference>
<dbReference type="Proteomes" id="UP001501682">
    <property type="component" value="Unassembled WGS sequence"/>
</dbReference>
<evidence type="ECO:0000256" key="2">
    <source>
        <dbReference type="ARBA" id="ARBA00006214"/>
    </source>
</evidence>
<feature type="transmembrane region" description="Helical" evidence="10">
    <location>
        <begin position="217"/>
        <end position="235"/>
    </location>
</feature>
<evidence type="ECO:0000256" key="9">
    <source>
        <dbReference type="ARBA" id="ARBA00023284"/>
    </source>
</evidence>
<reference evidence="13" key="1">
    <citation type="journal article" date="2019" name="Int. J. Syst. Evol. Microbiol.">
        <title>The Global Catalogue of Microorganisms (GCM) 10K type strain sequencing project: providing services to taxonomists for standard genome sequencing and annotation.</title>
        <authorList>
            <consortium name="The Broad Institute Genomics Platform"/>
            <consortium name="The Broad Institute Genome Sequencing Center for Infectious Disease"/>
            <person name="Wu L."/>
            <person name="Ma J."/>
        </authorList>
    </citation>
    <scope>NUCLEOTIDE SEQUENCE [LARGE SCALE GENOMIC DNA]</scope>
    <source>
        <strain evidence="13">JCM 17633</strain>
    </source>
</reference>
<evidence type="ECO:0000256" key="6">
    <source>
        <dbReference type="ARBA" id="ARBA00023002"/>
    </source>
</evidence>
<proteinExistence type="inferred from homology"/>
<keyword evidence="5 10" id="KW-1133">Transmembrane helix</keyword>
<evidence type="ECO:0000256" key="10">
    <source>
        <dbReference type="SAM" id="Phobius"/>
    </source>
</evidence>
<evidence type="ECO:0000256" key="3">
    <source>
        <dbReference type="ARBA" id="ARBA00022692"/>
    </source>
</evidence>
<evidence type="ECO:0000256" key="8">
    <source>
        <dbReference type="ARBA" id="ARBA00023157"/>
    </source>
</evidence>
<evidence type="ECO:0000313" key="12">
    <source>
        <dbReference type="EMBL" id="GAA4240149.1"/>
    </source>
</evidence>
<dbReference type="EMBL" id="BAABCB010000002">
    <property type="protein sequence ID" value="GAA4240149.1"/>
    <property type="molecule type" value="Genomic_DNA"/>
</dbReference>
<keyword evidence="13" id="KW-1185">Reference proteome</keyword>
<keyword evidence="3 10" id="KW-0812">Transmembrane</keyword>
<feature type="transmembrane region" description="Helical" evidence="10">
    <location>
        <begin position="273"/>
        <end position="293"/>
    </location>
</feature>
<organism evidence="12 13">
    <name type="scientific">Winogradskyella damuponensis</name>
    <dbReference type="NCBI Taxonomy" id="943939"/>
    <lineage>
        <taxon>Bacteria</taxon>
        <taxon>Pseudomonadati</taxon>
        <taxon>Bacteroidota</taxon>
        <taxon>Flavobacteriia</taxon>
        <taxon>Flavobacteriales</taxon>
        <taxon>Flavobacteriaceae</taxon>
        <taxon>Winogradskyella</taxon>
    </lineage>
</organism>
<evidence type="ECO:0000256" key="1">
    <source>
        <dbReference type="ARBA" id="ARBA00004141"/>
    </source>
</evidence>
<feature type="transmembrane region" description="Helical" evidence="10">
    <location>
        <begin position="299"/>
        <end position="321"/>
    </location>
</feature>
<accession>A0ABP8CJS7</accession>
<evidence type="ECO:0000256" key="4">
    <source>
        <dbReference type="ARBA" id="ARBA00022719"/>
    </source>
</evidence>
<dbReference type="InterPro" id="IPR038354">
    <property type="entry name" value="VKOR_sf"/>
</dbReference>
<keyword evidence="9" id="KW-0676">Redox-active center</keyword>
<dbReference type="SUPFAM" id="SSF52833">
    <property type="entry name" value="Thioredoxin-like"/>
    <property type="match status" value="1"/>
</dbReference>
<evidence type="ECO:0000256" key="5">
    <source>
        <dbReference type="ARBA" id="ARBA00022989"/>
    </source>
</evidence>
<feature type="transmembrane region" description="Helical" evidence="10">
    <location>
        <begin position="241"/>
        <end position="261"/>
    </location>
</feature>
<comment type="subcellular location">
    <subcellularLocation>
        <location evidence="1">Membrane</location>
        <topology evidence="1">Multi-pass membrane protein</topology>
    </subcellularLocation>
</comment>